<dbReference type="AlphaFoldDB" id="A0A7J7R4N9"/>
<protein>
    <submittedName>
        <fullName evidence="1">Uncharacterized protein</fullName>
    </submittedName>
</protein>
<keyword evidence="2" id="KW-1185">Reference proteome</keyword>
<gene>
    <name evidence="1" type="ORF">mPipKuh1_010843</name>
</gene>
<organism evidence="1 2">
    <name type="scientific">Pipistrellus kuhlii</name>
    <name type="common">Kuhl's pipistrelle</name>
    <dbReference type="NCBI Taxonomy" id="59472"/>
    <lineage>
        <taxon>Eukaryota</taxon>
        <taxon>Metazoa</taxon>
        <taxon>Chordata</taxon>
        <taxon>Craniata</taxon>
        <taxon>Vertebrata</taxon>
        <taxon>Euteleostomi</taxon>
        <taxon>Mammalia</taxon>
        <taxon>Eutheria</taxon>
        <taxon>Laurasiatheria</taxon>
        <taxon>Chiroptera</taxon>
        <taxon>Yangochiroptera</taxon>
        <taxon>Vespertilionidae</taxon>
        <taxon>Pipistrellus</taxon>
    </lineage>
</organism>
<accession>A0A7J7R4N9</accession>
<reference evidence="1 2" key="1">
    <citation type="journal article" date="2020" name="Nature">
        <title>Six reference-quality genomes reveal evolution of bat adaptations.</title>
        <authorList>
            <person name="Jebb D."/>
            <person name="Huang Z."/>
            <person name="Pippel M."/>
            <person name="Hughes G.M."/>
            <person name="Lavrichenko K."/>
            <person name="Devanna P."/>
            <person name="Winkler S."/>
            <person name="Jermiin L.S."/>
            <person name="Skirmuntt E.C."/>
            <person name="Katzourakis A."/>
            <person name="Burkitt-Gray L."/>
            <person name="Ray D.A."/>
            <person name="Sullivan K.A.M."/>
            <person name="Roscito J.G."/>
            <person name="Kirilenko B.M."/>
            <person name="Davalos L.M."/>
            <person name="Corthals A.P."/>
            <person name="Power M.L."/>
            <person name="Jones G."/>
            <person name="Ransome R.D."/>
            <person name="Dechmann D.K.N."/>
            <person name="Locatelli A.G."/>
            <person name="Puechmaille S.J."/>
            <person name="Fedrigo O."/>
            <person name="Jarvis E.D."/>
            <person name="Hiller M."/>
            <person name="Vernes S.C."/>
            <person name="Myers E.W."/>
            <person name="Teeling E.C."/>
        </authorList>
    </citation>
    <scope>NUCLEOTIDE SEQUENCE [LARGE SCALE GENOMIC DNA]</scope>
    <source>
        <strain evidence="1">MPipKuh1</strain>
        <tissue evidence="1">Flight muscle</tissue>
    </source>
</reference>
<sequence length="158" mass="16985">MKIPTENWPVCILRCHRPSGVSSLSLWRKAHAGPCLSCALEGSLLPCSQTVWAACDGTGCDLMKLKFEAPEAVLRGRRGKAPSVRAALGAARALALQSMKGTMLRGPCLSLCRICQNLTAPQQEAEARLWQERLLPQQAALSGQGLRRGPGLWGALRA</sequence>
<dbReference type="EMBL" id="JACAGB010000097">
    <property type="protein sequence ID" value="KAF6271032.1"/>
    <property type="molecule type" value="Genomic_DNA"/>
</dbReference>
<name>A0A7J7R4N9_PIPKU</name>
<proteinExistence type="predicted"/>
<dbReference type="Proteomes" id="UP000558488">
    <property type="component" value="Unassembled WGS sequence"/>
</dbReference>
<evidence type="ECO:0000313" key="2">
    <source>
        <dbReference type="Proteomes" id="UP000558488"/>
    </source>
</evidence>
<evidence type="ECO:0000313" key="1">
    <source>
        <dbReference type="EMBL" id="KAF6271032.1"/>
    </source>
</evidence>
<comment type="caution">
    <text evidence="1">The sequence shown here is derived from an EMBL/GenBank/DDBJ whole genome shotgun (WGS) entry which is preliminary data.</text>
</comment>